<comment type="caution">
    <text evidence="1">The sequence shown here is derived from an EMBL/GenBank/DDBJ whole genome shotgun (WGS) entry which is preliminary data.</text>
</comment>
<evidence type="ECO:0000313" key="2">
    <source>
        <dbReference type="Proteomes" id="UP000216682"/>
    </source>
</evidence>
<evidence type="ECO:0000313" key="1">
    <source>
        <dbReference type="EMBL" id="OZT77126.1"/>
    </source>
</evidence>
<dbReference type="Proteomes" id="UP000216682">
    <property type="component" value="Unassembled WGS sequence"/>
</dbReference>
<accession>A0A265E6R5</accession>
<name>A0A265E6R5_9STAP</name>
<proteinExistence type="predicted"/>
<gene>
    <name evidence="1" type="ORF">CFN03_08605</name>
</gene>
<reference evidence="1 2" key="1">
    <citation type="submission" date="2017-07" db="EMBL/GenBank/DDBJ databases">
        <title>Shotgun whole genome sequences of three halophilic bacterial isolates.</title>
        <authorList>
            <person name="Pozzo T."/>
            <person name="Higdon S.M."/>
            <person name="Quillaguaman J."/>
        </authorList>
    </citation>
    <scope>NUCLEOTIDE SEQUENCE [LARGE SCALE GENOMIC DNA]</scope>
    <source>
        <strain evidence="1 2">BU-1</strain>
    </source>
</reference>
<sequence length="67" mass="8287">MIMWKIKLKQFFCRHNWKHIAPHKHTSQDLYQCQHCYIYLIHHRGINASYKSRDSHIGGWDYEEGWD</sequence>
<organism evidence="1 2">
    <name type="scientific">Salinicoccus roseus</name>
    <dbReference type="NCBI Taxonomy" id="45670"/>
    <lineage>
        <taxon>Bacteria</taxon>
        <taxon>Bacillati</taxon>
        <taxon>Bacillota</taxon>
        <taxon>Bacilli</taxon>
        <taxon>Bacillales</taxon>
        <taxon>Staphylococcaceae</taxon>
        <taxon>Salinicoccus</taxon>
    </lineage>
</organism>
<dbReference type="EMBL" id="NPEZ01000003">
    <property type="protein sequence ID" value="OZT77126.1"/>
    <property type="molecule type" value="Genomic_DNA"/>
</dbReference>
<dbReference type="AlphaFoldDB" id="A0A265E6R5"/>
<protein>
    <submittedName>
        <fullName evidence="1">Uncharacterized protein</fullName>
    </submittedName>
</protein>